<organism evidence="9 10">
    <name type="scientific">Paenibacillus antri</name>
    <dbReference type="NCBI Taxonomy" id="2582848"/>
    <lineage>
        <taxon>Bacteria</taxon>
        <taxon>Bacillati</taxon>
        <taxon>Bacillota</taxon>
        <taxon>Bacilli</taxon>
        <taxon>Bacillales</taxon>
        <taxon>Paenibacillaceae</taxon>
        <taxon>Paenibacillus</taxon>
    </lineage>
</organism>
<evidence type="ECO:0000259" key="8">
    <source>
        <dbReference type="PROSITE" id="PS51272"/>
    </source>
</evidence>
<gene>
    <name evidence="9" type="ORF">FE782_19425</name>
</gene>
<feature type="domain" description="SLH" evidence="8">
    <location>
        <begin position="751"/>
        <end position="814"/>
    </location>
</feature>
<dbReference type="EMBL" id="VCIW01000014">
    <property type="protein sequence ID" value="TLS50536.1"/>
    <property type="molecule type" value="Genomic_DNA"/>
</dbReference>
<dbReference type="Proteomes" id="UP000309676">
    <property type="component" value="Unassembled WGS sequence"/>
</dbReference>
<evidence type="ECO:0000256" key="3">
    <source>
        <dbReference type="ARBA" id="ARBA00022801"/>
    </source>
</evidence>
<dbReference type="AlphaFoldDB" id="A0A5R9G834"/>
<evidence type="ECO:0000256" key="7">
    <source>
        <dbReference type="SAM" id="SignalP"/>
    </source>
</evidence>
<sequence length="866" mass="94010">MEFYCMGFVKRGMKMNLPFALTSWLAAALMAAVTAIGALTPTAAAAEAPNDPHYNKQRYLEQTGVPAAWEAIEASGKTLADVTVAVVDTGVDLKHPDLAGRLVDGTNILHSKQAPQDDNGHGTAVAGVIAAVTGNGQGIAGIAPNARIMPIKAVGANGKGDEEQLGQGIRYAVDNGADIVVLSLGLHLYSPYLAEIVAYAESKGVVLVAATGNEGKTVRYPAAYPTVVAVGGASVTNEYKPLSNFGPEVDLIAPWFVFTTGSGGGYVSKEGTSMAAPQVAGTVALMLGLDPELTPGDVRERLRQSALPLDAGWNARTGYGLLRTDAAISIQPKPDMHEPNDRKDQVKPTSVSTVVRGEFASKSDVDWFAFDPPYQGEVSVRVKGWDGRSVAAELVLDQGGGSSKTFDLSGGKEARLPSPDGERLYAMLRLKSDAGAGPTPYRIETDFHIYSDPYEPNDKAYQSYRLPTKALNVVEGTFSKIDDQDWFSMKFDSPGTLSLRLETDTWRIDPELYVVRDGESVGKTFDDHGEGEPEYSGDIEVKPGTYYFRVRNVKALFPLPVAGEYTLTVKFEKKFFDDFEPNDRSYQATTMAPDRTYRGVFDSAKDEDWFQIRISRKSLVTIEITDIPLDRYMYYTLFTSGTQQKYGRTSPFGTTSMKLTHELDAGVYYIRLMTDAAYQDRQYGVAYRRAPLVAGFTDIDEHWARDSVQELVEKGIVKGYDDYRFDPNGTLTRAEAAAFIARAYALKPSASARAFPDVAGTHWAKDAVAAAAARGVIQGYPDGTFRPNDPVTRAEMTVMAALASGTAGKSSSRSAFTDVSRDHWAASYIYAFVDGGKLQGFKDGTFRPNGRATRAEFATLLAHLLK</sequence>
<dbReference type="GO" id="GO:0004252">
    <property type="term" value="F:serine-type endopeptidase activity"/>
    <property type="evidence" value="ECO:0007669"/>
    <property type="project" value="UniProtKB-UniRule"/>
</dbReference>
<feature type="active site" description="Charge relay system" evidence="5">
    <location>
        <position position="273"/>
    </location>
</feature>
<dbReference type="InterPro" id="IPR036852">
    <property type="entry name" value="Peptidase_S8/S53_dom_sf"/>
</dbReference>
<dbReference type="InterPro" id="IPR015500">
    <property type="entry name" value="Peptidase_S8_subtilisin-rel"/>
</dbReference>
<feature type="domain" description="SLH" evidence="8">
    <location>
        <begin position="815"/>
        <end position="866"/>
    </location>
</feature>
<proteinExistence type="inferred from homology"/>
<evidence type="ECO:0000256" key="1">
    <source>
        <dbReference type="ARBA" id="ARBA00011073"/>
    </source>
</evidence>
<dbReference type="SUPFAM" id="SSF52743">
    <property type="entry name" value="Subtilisin-like"/>
    <property type="match status" value="1"/>
</dbReference>
<dbReference type="SUPFAM" id="SSF89260">
    <property type="entry name" value="Collagen-binding domain"/>
    <property type="match status" value="2"/>
</dbReference>
<dbReference type="PROSITE" id="PS51892">
    <property type="entry name" value="SUBTILASE"/>
    <property type="match status" value="1"/>
</dbReference>
<dbReference type="Gene3D" id="3.40.50.200">
    <property type="entry name" value="Peptidase S8/S53 domain"/>
    <property type="match status" value="1"/>
</dbReference>
<accession>A0A5R9G834</accession>
<protein>
    <submittedName>
        <fullName evidence="9">Peptidase S8</fullName>
    </submittedName>
</protein>
<dbReference type="PROSITE" id="PS00138">
    <property type="entry name" value="SUBTILASE_SER"/>
    <property type="match status" value="1"/>
</dbReference>
<dbReference type="PRINTS" id="PR00723">
    <property type="entry name" value="SUBTILISIN"/>
</dbReference>
<reference evidence="9 10" key="1">
    <citation type="submission" date="2019-05" db="EMBL/GenBank/DDBJ databases">
        <authorList>
            <person name="Narsing Rao M.P."/>
            <person name="Li W.J."/>
        </authorList>
    </citation>
    <scope>NUCLEOTIDE SEQUENCE [LARGE SCALE GENOMIC DNA]</scope>
    <source>
        <strain evidence="9 10">SYSU_K30003</strain>
    </source>
</reference>
<feature type="domain" description="SLH" evidence="8">
    <location>
        <begin position="691"/>
        <end position="750"/>
    </location>
</feature>
<dbReference type="PROSITE" id="PS00137">
    <property type="entry name" value="SUBTILASE_HIS"/>
    <property type="match status" value="1"/>
</dbReference>
<evidence type="ECO:0000313" key="10">
    <source>
        <dbReference type="Proteomes" id="UP000309676"/>
    </source>
</evidence>
<dbReference type="InterPro" id="IPR000209">
    <property type="entry name" value="Peptidase_S8/S53_dom"/>
</dbReference>
<evidence type="ECO:0000256" key="6">
    <source>
        <dbReference type="RuleBase" id="RU003355"/>
    </source>
</evidence>
<evidence type="ECO:0000313" key="9">
    <source>
        <dbReference type="EMBL" id="TLS50536.1"/>
    </source>
</evidence>
<evidence type="ECO:0000256" key="4">
    <source>
        <dbReference type="ARBA" id="ARBA00022825"/>
    </source>
</evidence>
<dbReference type="GO" id="GO:0006508">
    <property type="term" value="P:proteolysis"/>
    <property type="evidence" value="ECO:0007669"/>
    <property type="project" value="UniProtKB-KW"/>
</dbReference>
<dbReference type="PROSITE" id="PS51272">
    <property type="entry name" value="SLH"/>
    <property type="match status" value="3"/>
</dbReference>
<comment type="caution">
    <text evidence="9">The sequence shown here is derived from an EMBL/GenBank/DDBJ whole genome shotgun (WGS) entry which is preliminary data.</text>
</comment>
<feature type="active site" description="Charge relay system" evidence="5">
    <location>
        <position position="88"/>
    </location>
</feature>
<dbReference type="InterPro" id="IPR023828">
    <property type="entry name" value="Peptidase_S8_Ser-AS"/>
</dbReference>
<keyword evidence="10" id="KW-1185">Reference proteome</keyword>
<evidence type="ECO:0000256" key="2">
    <source>
        <dbReference type="ARBA" id="ARBA00022670"/>
    </source>
</evidence>
<feature type="chain" id="PRO_5038951638" evidence="7">
    <location>
        <begin position="46"/>
        <end position="866"/>
    </location>
</feature>
<feature type="signal peptide" evidence="7">
    <location>
        <begin position="1"/>
        <end position="45"/>
    </location>
</feature>
<dbReference type="InterPro" id="IPR022398">
    <property type="entry name" value="Peptidase_S8_His-AS"/>
</dbReference>
<dbReference type="Pfam" id="PF00082">
    <property type="entry name" value="Peptidase_S8"/>
    <property type="match status" value="1"/>
</dbReference>
<comment type="similarity">
    <text evidence="1 5 6">Belongs to the peptidase S8 family.</text>
</comment>
<dbReference type="PANTHER" id="PTHR43806:SF11">
    <property type="entry name" value="CEREVISIN-RELATED"/>
    <property type="match status" value="1"/>
</dbReference>
<dbReference type="PROSITE" id="PS00136">
    <property type="entry name" value="SUBTILASE_ASP"/>
    <property type="match status" value="1"/>
</dbReference>
<dbReference type="InterPro" id="IPR001119">
    <property type="entry name" value="SLH_dom"/>
</dbReference>
<dbReference type="PANTHER" id="PTHR43806">
    <property type="entry name" value="PEPTIDASE S8"/>
    <property type="match status" value="1"/>
</dbReference>
<dbReference type="Pfam" id="PF00395">
    <property type="entry name" value="SLH"/>
    <property type="match status" value="3"/>
</dbReference>
<keyword evidence="3 5" id="KW-0378">Hydrolase</keyword>
<dbReference type="InterPro" id="IPR023827">
    <property type="entry name" value="Peptidase_S8_Asp-AS"/>
</dbReference>
<keyword evidence="4 5" id="KW-0720">Serine protease</keyword>
<dbReference type="Gene3D" id="2.60.120.380">
    <property type="match status" value="3"/>
</dbReference>
<dbReference type="InterPro" id="IPR050131">
    <property type="entry name" value="Peptidase_S8_subtilisin-like"/>
</dbReference>
<name>A0A5R9G834_9BACL</name>
<keyword evidence="2 5" id="KW-0645">Protease</keyword>
<evidence type="ECO:0000256" key="5">
    <source>
        <dbReference type="PROSITE-ProRule" id="PRU01240"/>
    </source>
</evidence>
<feature type="active site" description="Charge relay system" evidence="5">
    <location>
        <position position="121"/>
    </location>
</feature>
<keyword evidence="7" id="KW-0732">Signal</keyword>